<evidence type="ECO:0000313" key="3">
    <source>
        <dbReference type="Proteomes" id="UP000197138"/>
    </source>
</evidence>
<feature type="compositionally biased region" description="Basic and acidic residues" evidence="1">
    <location>
        <begin position="1"/>
        <end position="10"/>
    </location>
</feature>
<accession>A0A218Y3B5</accession>
<comment type="caution">
    <text evidence="2">The sequence shown here is derived from an EMBL/GenBank/DDBJ whole genome shotgun (WGS) entry which is preliminary data.</text>
</comment>
<reference evidence="3" key="1">
    <citation type="journal article" date="2017" name="Plant J.">
        <title>The pomegranate (Punica granatum L.) genome and the genomics of punicalagin biosynthesis.</title>
        <authorList>
            <person name="Qin G."/>
            <person name="Xu C."/>
            <person name="Ming R."/>
            <person name="Tang H."/>
            <person name="Guyot R."/>
            <person name="Kramer E.M."/>
            <person name="Hu Y."/>
            <person name="Yi X."/>
            <person name="Qi Y."/>
            <person name="Xu X."/>
            <person name="Gao Z."/>
            <person name="Pan H."/>
            <person name="Jian J."/>
            <person name="Tian Y."/>
            <person name="Yue Z."/>
            <person name="Xu Y."/>
        </authorList>
    </citation>
    <scope>NUCLEOTIDE SEQUENCE [LARGE SCALE GENOMIC DNA]</scope>
    <source>
        <strain evidence="3">cv. Dabenzi</strain>
    </source>
</reference>
<proteinExistence type="predicted"/>
<organism evidence="2 3">
    <name type="scientific">Punica granatum</name>
    <name type="common">Pomegranate</name>
    <dbReference type="NCBI Taxonomy" id="22663"/>
    <lineage>
        <taxon>Eukaryota</taxon>
        <taxon>Viridiplantae</taxon>
        <taxon>Streptophyta</taxon>
        <taxon>Embryophyta</taxon>
        <taxon>Tracheophyta</taxon>
        <taxon>Spermatophyta</taxon>
        <taxon>Magnoliopsida</taxon>
        <taxon>eudicotyledons</taxon>
        <taxon>Gunneridae</taxon>
        <taxon>Pentapetalae</taxon>
        <taxon>rosids</taxon>
        <taxon>malvids</taxon>
        <taxon>Myrtales</taxon>
        <taxon>Lythraceae</taxon>
        <taxon>Punica</taxon>
    </lineage>
</organism>
<gene>
    <name evidence="2" type="ORF">CDL15_Pgr012329</name>
</gene>
<evidence type="ECO:0000313" key="2">
    <source>
        <dbReference type="EMBL" id="OWM91570.1"/>
    </source>
</evidence>
<name>A0A218Y3B5_PUNGR</name>
<evidence type="ECO:0000256" key="1">
    <source>
        <dbReference type="SAM" id="MobiDB-lite"/>
    </source>
</evidence>
<sequence length="174" mass="18933">MPHKPGHPDLSRTPFLTGLSGPAPLTSRRPPKTGLQAPRDQRGHGTSFRRPFGTLRGSPKDVSVVANALDEPSGHIHGKRGPQRFPNTSRHLGNAEKNPVTSPKASPGQRSPAEGDEPMIPHGAEGSPKRMSRSTKSNRGPRGTKLYSERPNMAKPTLEALSRPNVRSHDVRRY</sequence>
<dbReference type="EMBL" id="MTKT01000169">
    <property type="protein sequence ID" value="OWM91570.1"/>
    <property type="molecule type" value="Genomic_DNA"/>
</dbReference>
<dbReference type="AlphaFoldDB" id="A0A218Y3B5"/>
<protein>
    <submittedName>
        <fullName evidence="2">Uncharacterized protein</fullName>
    </submittedName>
</protein>
<dbReference type="Proteomes" id="UP000197138">
    <property type="component" value="Unassembled WGS sequence"/>
</dbReference>
<feature type="region of interest" description="Disordered" evidence="1">
    <location>
        <begin position="1"/>
        <end position="174"/>
    </location>
</feature>